<keyword evidence="5" id="KW-1185">Reference proteome</keyword>
<dbReference type="Proteomes" id="UP001139333">
    <property type="component" value="Unassembled WGS sequence"/>
</dbReference>
<evidence type="ECO:0000313" key="4">
    <source>
        <dbReference type="EMBL" id="MCL1142110.1"/>
    </source>
</evidence>
<dbReference type="NCBIfam" id="TIGR02099">
    <property type="entry name" value="YhdP family protein"/>
    <property type="match status" value="1"/>
</dbReference>
<reference evidence="4" key="1">
    <citation type="submission" date="2022-01" db="EMBL/GenBank/DDBJ databases">
        <title>Whole genome-based taxonomy of the Shewanellaceae.</title>
        <authorList>
            <person name="Martin-Rodriguez A.J."/>
        </authorList>
    </citation>
    <scope>NUCLEOTIDE SEQUENCE</scope>
    <source>
        <strain evidence="4">DSM 16422</strain>
    </source>
</reference>
<comment type="caution">
    <text evidence="4">The sequence shown here is derived from an EMBL/GenBank/DDBJ whole genome shotgun (WGS) entry which is preliminary data.</text>
</comment>
<dbReference type="RefSeq" id="WP_248994796.1">
    <property type="nucleotide sequence ID" value="NZ_JAKIKP010000003.1"/>
</dbReference>
<feature type="region of interest" description="Disordered" evidence="1">
    <location>
        <begin position="1314"/>
        <end position="1380"/>
    </location>
</feature>
<dbReference type="EMBL" id="JAKIKP010000003">
    <property type="protein sequence ID" value="MCL1142110.1"/>
    <property type="molecule type" value="Genomic_DNA"/>
</dbReference>
<keyword evidence="2" id="KW-0812">Transmembrane</keyword>
<feature type="compositionally biased region" description="Polar residues" evidence="1">
    <location>
        <begin position="1356"/>
        <end position="1380"/>
    </location>
</feature>
<evidence type="ECO:0000256" key="2">
    <source>
        <dbReference type="SAM" id="Phobius"/>
    </source>
</evidence>
<feature type="domain" description="YhdP central" evidence="3">
    <location>
        <begin position="7"/>
        <end position="1286"/>
    </location>
</feature>
<proteinExistence type="predicted"/>
<dbReference type="InterPro" id="IPR025263">
    <property type="entry name" value="YhdP_central"/>
</dbReference>
<name>A0A9X1ZLJ3_9GAMM</name>
<protein>
    <submittedName>
        <fullName evidence="4">TIGR02099 family protein</fullName>
    </submittedName>
</protein>
<evidence type="ECO:0000259" key="3">
    <source>
        <dbReference type="Pfam" id="PF13116"/>
    </source>
</evidence>
<dbReference type="PANTHER" id="PTHR38690">
    <property type="entry name" value="PROTEASE-RELATED"/>
    <property type="match status" value="1"/>
</dbReference>
<sequence length="1434" mass="160097">MSLQHLATFGRITFQILAILLVLFALAVSLIRGLLPHVPEVRQDILTYVDEQYDLTIQIGDFSAKWQAYGPSITINQLVLPPQQNIPFTLISDQVHIKLDFWQSLLTLSPQIETVSFDGVDVAIHLDELPTSAKTPSSNTNLDWLYALLLEQLAHFSINDVTVQLFNGQHDFKPIFVENLEWLNTPNEHRAKGLVYIDQDASQQESLSLAIALKGDGYKPDSLTGEIYLAAEALDLGKWASRRSNPKINIDNIDFEGVVNIEAWFNFANRSVDDGYLLFKPSWLQWHDNDESHTKTLGQKLVSKVSKKVQVNPETMQRFDIQSGVITWQKNAQGWHLQSHDLLMTSNGENWPKVDVILASKQQQMFALVNQINVQHIAPLLPLIPNFGRKQVALWQDIKLTGNIGPIKLYKPIDQPWLATANLNKLEWQPISKIPGLSPIDAQLIWTDNELTAVLPQQAYRIDFAGGFNQPLALTGQALTAKFNPQTLQLTAESIRFSNDDIKLNAALKMDFSADAHMALAANLDILDVTKASNYFPLMAMSPNLVSYLDSGLQAGQIHQAQVVWHGAFNQYPYTQNNGIFQAEFDLTEGQFKFQPDWPEVTELDLSAIFENKLMDLTINTGKLGKVAVDGAKVIIPELGKKSLLLVTGDLHTEAQHATAVINDSPLKSNVGETLAVVQISQDINVQLDLSIPLYEGQKPLIKGAVNFENNPVFISKPGVHLTEVTGGVRFKNSLVSGQNLHAQLFSQPLQFSFETKNRNKQLVLDVEFDGRWDLASLPQSFETPLSDYYQGEFDWTGHLMMMFGDQGYSIRAQAESDLNGVSVNLPRPYTKAADEPRLITAELLGDNKQSALSIKLANQAEFWGGFSDEEQHLAFYELMLGRQFKLGDKLAKQAGRIHVDFKQANFDQWQPIIDRFIKKGSASQQSEDTKVAGVFPPLVQINAKVRKFNLLAQDFTQLNLLAQPLEDIWRFDVDSEQFVGRVDFYPSWREQGIKIVADKLHLSPHFKTKENGGKSPDSMLQNMPPLAVDVDDFKVFDMQFGHLEMQATPSADGYIFQTISLTEPNKIVNFQGKGTWKNTATGPLTQFDVDLSAAKFDTLSTMLGINPGLQNAPLKLVGDFSWQGAPYDFSLETLNGQLKFDFGKGHLSEISDKGARIFSLFSLDSILRKLSFDFSDVFGKGLYFDSFNGNLAIQDGVVKTTDTEMDAVAGTMRVRGFTDLTTQSLNYDIRFVPQLASSVPTVVFLSTSAWTLGIGAFALTKVLEPVIEVISEIRFRLTGTMDSPELQELERKSKEIEIPESILRENGVNVMDDNHSTEAVPASQSSSAPLNPGVTEPQVQQQIDTQQPQVKVEQDPQQSTNQSELQSEPKSKTQQQHSTNVVTNVAANTKSIYAVIEPYNKQNVNRDSNASQFVTMSKQQRCSSQSCFYQQAA</sequence>
<feature type="transmembrane region" description="Helical" evidence="2">
    <location>
        <begin position="12"/>
        <end position="35"/>
    </location>
</feature>
<accession>A0A9X1ZLJ3</accession>
<evidence type="ECO:0000256" key="1">
    <source>
        <dbReference type="SAM" id="MobiDB-lite"/>
    </source>
</evidence>
<keyword evidence="2" id="KW-1133">Transmembrane helix</keyword>
<keyword evidence="2" id="KW-0472">Membrane</keyword>
<gene>
    <name evidence="4" type="ORF">L2672_05315</name>
</gene>
<dbReference type="PANTHER" id="PTHR38690:SF1">
    <property type="entry name" value="PROTEASE"/>
    <property type="match status" value="1"/>
</dbReference>
<organism evidence="4 5">
    <name type="scientific">Shewanella gaetbuli</name>
    <dbReference type="NCBI Taxonomy" id="220752"/>
    <lineage>
        <taxon>Bacteria</taxon>
        <taxon>Pseudomonadati</taxon>
        <taxon>Pseudomonadota</taxon>
        <taxon>Gammaproteobacteria</taxon>
        <taxon>Alteromonadales</taxon>
        <taxon>Shewanellaceae</taxon>
        <taxon>Shewanella</taxon>
    </lineage>
</organism>
<feature type="compositionally biased region" description="Low complexity" evidence="1">
    <location>
        <begin position="1339"/>
        <end position="1352"/>
    </location>
</feature>
<evidence type="ECO:0000313" key="5">
    <source>
        <dbReference type="Proteomes" id="UP001139333"/>
    </source>
</evidence>
<dbReference type="InterPro" id="IPR011836">
    <property type="entry name" value="YhdP"/>
</dbReference>
<dbReference type="Pfam" id="PF13116">
    <property type="entry name" value="YhdP"/>
    <property type="match status" value="1"/>
</dbReference>